<feature type="non-terminal residue" evidence="9">
    <location>
        <position position="1"/>
    </location>
</feature>
<comment type="subcellular location">
    <subcellularLocation>
        <location evidence="1">Cell membrane</location>
        <topology evidence="1">Multi-pass membrane protein</topology>
    </subcellularLocation>
</comment>
<keyword evidence="2" id="KW-1003">Cell membrane</keyword>
<proteinExistence type="predicted"/>
<dbReference type="Gene3D" id="1.10.3730.20">
    <property type="match status" value="1"/>
</dbReference>
<evidence type="ECO:0000256" key="4">
    <source>
        <dbReference type="ARBA" id="ARBA00022989"/>
    </source>
</evidence>
<feature type="domain" description="EamA" evidence="8">
    <location>
        <begin position="26"/>
        <end position="153"/>
    </location>
</feature>
<keyword evidence="7" id="KW-0732">Signal</keyword>
<feature type="signal peptide" evidence="7">
    <location>
        <begin position="1"/>
        <end position="23"/>
    </location>
</feature>
<protein>
    <recommendedName>
        <fullName evidence="8">EamA domain-containing protein</fullName>
    </recommendedName>
</protein>
<accession>A0A6J4KCN6</accession>
<dbReference type="EMBL" id="CADCTU010000196">
    <property type="protein sequence ID" value="CAA9301956.1"/>
    <property type="molecule type" value="Genomic_DNA"/>
</dbReference>
<evidence type="ECO:0000256" key="2">
    <source>
        <dbReference type="ARBA" id="ARBA00022475"/>
    </source>
</evidence>
<sequence>LTLAGVAVVALAGAGAGATAVHAGPAVGWGLVAGLAYAAYYLFGKRYFARYDTPTVLMYALPLGALAVLPAVDFAPKSDASLAALAFIAVVPTYLAYLAYGAGLQRVPAARASTVATLEPVVAAALAWLVWGERLRPSGYAGAALVLAGVIVAVGRERGASTPPARRASPTEH</sequence>
<dbReference type="InterPro" id="IPR051258">
    <property type="entry name" value="Diverse_Substrate_Transporter"/>
</dbReference>
<feature type="transmembrane region" description="Helical" evidence="6">
    <location>
        <begin position="26"/>
        <end position="44"/>
    </location>
</feature>
<organism evidence="9">
    <name type="scientific">uncultured Gemmatimonadaceae bacterium</name>
    <dbReference type="NCBI Taxonomy" id="246130"/>
    <lineage>
        <taxon>Bacteria</taxon>
        <taxon>Pseudomonadati</taxon>
        <taxon>Gemmatimonadota</taxon>
        <taxon>Gemmatimonadia</taxon>
        <taxon>Gemmatimonadales</taxon>
        <taxon>Gemmatimonadaceae</taxon>
        <taxon>environmental samples</taxon>
    </lineage>
</organism>
<feature type="chain" id="PRO_5026675393" description="EamA domain-containing protein" evidence="7">
    <location>
        <begin position="24"/>
        <end position="173"/>
    </location>
</feature>
<keyword evidence="3 6" id="KW-0812">Transmembrane</keyword>
<evidence type="ECO:0000256" key="6">
    <source>
        <dbReference type="SAM" id="Phobius"/>
    </source>
</evidence>
<evidence type="ECO:0000259" key="8">
    <source>
        <dbReference type="Pfam" id="PF00892"/>
    </source>
</evidence>
<evidence type="ECO:0000256" key="3">
    <source>
        <dbReference type="ARBA" id="ARBA00022692"/>
    </source>
</evidence>
<reference evidence="9" key="1">
    <citation type="submission" date="2020-02" db="EMBL/GenBank/DDBJ databases">
        <authorList>
            <person name="Meier V. D."/>
        </authorList>
    </citation>
    <scope>NUCLEOTIDE SEQUENCE</scope>
    <source>
        <strain evidence="9">AVDCRST_MAG11</strain>
    </source>
</reference>
<dbReference type="InterPro" id="IPR000620">
    <property type="entry name" value="EamA_dom"/>
</dbReference>
<dbReference type="GO" id="GO:0005886">
    <property type="term" value="C:plasma membrane"/>
    <property type="evidence" value="ECO:0007669"/>
    <property type="project" value="UniProtKB-SubCell"/>
</dbReference>
<evidence type="ECO:0000313" key="9">
    <source>
        <dbReference type="EMBL" id="CAA9301956.1"/>
    </source>
</evidence>
<feature type="transmembrane region" description="Helical" evidence="6">
    <location>
        <begin position="56"/>
        <end position="75"/>
    </location>
</feature>
<gene>
    <name evidence="9" type="ORF">AVDCRST_MAG11-898</name>
</gene>
<keyword evidence="5 6" id="KW-0472">Membrane</keyword>
<dbReference type="PANTHER" id="PTHR42920:SF5">
    <property type="entry name" value="EAMA DOMAIN-CONTAINING PROTEIN"/>
    <property type="match status" value="1"/>
</dbReference>
<dbReference type="SUPFAM" id="SSF103481">
    <property type="entry name" value="Multidrug resistance efflux transporter EmrE"/>
    <property type="match status" value="1"/>
</dbReference>
<name>A0A6J4KCN6_9BACT</name>
<evidence type="ECO:0000256" key="1">
    <source>
        <dbReference type="ARBA" id="ARBA00004651"/>
    </source>
</evidence>
<keyword evidence="4 6" id="KW-1133">Transmembrane helix</keyword>
<evidence type="ECO:0000256" key="7">
    <source>
        <dbReference type="SAM" id="SignalP"/>
    </source>
</evidence>
<dbReference type="InterPro" id="IPR037185">
    <property type="entry name" value="EmrE-like"/>
</dbReference>
<dbReference type="PANTHER" id="PTHR42920">
    <property type="entry name" value="OS03G0707200 PROTEIN-RELATED"/>
    <property type="match status" value="1"/>
</dbReference>
<dbReference type="AlphaFoldDB" id="A0A6J4KCN6"/>
<evidence type="ECO:0000256" key="5">
    <source>
        <dbReference type="ARBA" id="ARBA00023136"/>
    </source>
</evidence>
<feature type="transmembrane region" description="Helical" evidence="6">
    <location>
        <begin position="81"/>
        <end position="100"/>
    </location>
</feature>
<dbReference type="Pfam" id="PF00892">
    <property type="entry name" value="EamA"/>
    <property type="match status" value="1"/>
</dbReference>